<reference evidence="6" key="1">
    <citation type="journal article" date="2014" name="Front. Microbiol.">
        <title>High frequency of phylogenetically diverse reductive dehalogenase-homologous genes in deep subseafloor sedimentary metagenomes.</title>
        <authorList>
            <person name="Kawai M."/>
            <person name="Futagami T."/>
            <person name="Toyoda A."/>
            <person name="Takaki Y."/>
            <person name="Nishi S."/>
            <person name="Hori S."/>
            <person name="Arai W."/>
            <person name="Tsubouchi T."/>
            <person name="Morono Y."/>
            <person name="Uchiyama I."/>
            <person name="Ito T."/>
            <person name="Fujiyama A."/>
            <person name="Inagaki F."/>
            <person name="Takami H."/>
        </authorList>
    </citation>
    <scope>NUCLEOTIDE SEQUENCE</scope>
    <source>
        <strain evidence="6">Expedition CK06-06</strain>
    </source>
</reference>
<name>X1SFZ4_9ZZZZ</name>
<accession>X1SFZ4</accession>
<protein>
    <recommendedName>
        <fullName evidence="7">Ni/Fe hydrogenase subunit alpha</fullName>
    </recommendedName>
</protein>
<dbReference type="InterPro" id="IPR018194">
    <property type="entry name" value="Ni-dep_hyd_lsu_Ni_BS"/>
</dbReference>
<evidence type="ECO:0000256" key="1">
    <source>
        <dbReference type="ARBA" id="ARBA00001967"/>
    </source>
</evidence>
<dbReference type="EMBL" id="BARW01013267">
    <property type="protein sequence ID" value="GAI78041.1"/>
    <property type="molecule type" value="Genomic_DNA"/>
</dbReference>
<evidence type="ECO:0000313" key="6">
    <source>
        <dbReference type="EMBL" id="GAI78041.1"/>
    </source>
</evidence>
<dbReference type="InterPro" id="IPR029014">
    <property type="entry name" value="NiFe-Hase_large"/>
</dbReference>
<evidence type="ECO:0000256" key="4">
    <source>
        <dbReference type="ARBA" id="ARBA00022723"/>
    </source>
</evidence>
<sequence>GKVTEGILNRVEVAIRCYDPCLSCSTHALGQMPLEITICESDG</sequence>
<dbReference type="GO" id="GO:0008901">
    <property type="term" value="F:ferredoxin hydrogenase activity"/>
    <property type="evidence" value="ECO:0007669"/>
    <property type="project" value="InterPro"/>
</dbReference>
<dbReference type="Gene3D" id="1.10.645.10">
    <property type="entry name" value="Cytochrome-c3 Hydrogenase, chain B"/>
    <property type="match status" value="1"/>
</dbReference>
<proteinExistence type="inferred from homology"/>
<dbReference type="SUPFAM" id="SSF56762">
    <property type="entry name" value="HydB/Nqo4-like"/>
    <property type="match status" value="1"/>
</dbReference>
<comment type="cofactor">
    <cofactor evidence="1">
        <name>Ni(2+)</name>
        <dbReference type="ChEBI" id="CHEBI:49786"/>
    </cofactor>
</comment>
<dbReference type="PROSITE" id="PS00508">
    <property type="entry name" value="NI_HGENASE_L_2"/>
    <property type="match status" value="1"/>
</dbReference>
<dbReference type="AlphaFoldDB" id="X1SFZ4"/>
<evidence type="ECO:0000256" key="5">
    <source>
        <dbReference type="ARBA" id="ARBA00023002"/>
    </source>
</evidence>
<evidence type="ECO:0000256" key="3">
    <source>
        <dbReference type="ARBA" id="ARBA00022596"/>
    </source>
</evidence>
<evidence type="ECO:0008006" key="7">
    <source>
        <dbReference type="Google" id="ProtNLM"/>
    </source>
</evidence>
<dbReference type="PANTHER" id="PTHR43600:SF2">
    <property type="entry name" value="F420-NON-REDUCING HYDROGENASE VHU SUBUNIT A"/>
    <property type="match status" value="1"/>
</dbReference>
<evidence type="ECO:0000256" key="2">
    <source>
        <dbReference type="ARBA" id="ARBA00009292"/>
    </source>
</evidence>
<dbReference type="GO" id="GO:0016151">
    <property type="term" value="F:nickel cation binding"/>
    <property type="evidence" value="ECO:0007669"/>
    <property type="project" value="InterPro"/>
</dbReference>
<comment type="caution">
    <text evidence="6">The sequence shown here is derived from an EMBL/GenBank/DDBJ whole genome shotgun (WGS) entry which is preliminary data.</text>
</comment>
<comment type="similarity">
    <text evidence="2">Belongs to the [NiFe]/[NiFeSe] hydrogenase large subunit family.</text>
</comment>
<dbReference type="PANTHER" id="PTHR43600">
    <property type="entry name" value="COENZYME F420 HYDROGENASE, SUBUNIT ALPHA"/>
    <property type="match status" value="1"/>
</dbReference>
<feature type="non-terminal residue" evidence="6">
    <location>
        <position position="1"/>
    </location>
</feature>
<keyword evidence="5" id="KW-0560">Oxidoreductase</keyword>
<keyword evidence="4" id="KW-0479">Metal-binding</keyword>
<keyword evidence="3" id="KW-0533">Nickel</keyword>
<organism evidence="6">
    <name type="scientific">marine sediment metagenome</name>
    <dbReference type="NCBI Taxonomy" id="412755"/>
    <lineage>
        <taxon>unclassified sequences</taxon>
        <taxon>metagenomes</taxon>
        <taxon>ecological metagenomes</taxon>
    </lineage>
</organism>
<gene>
    <name evidence="6" type="ORF">S12H4_24442</name>
</gene>